<dbReference type="GO" id="GO:0015421">
    <property type="term" value="F:ABC-type oligopeptide transporter activity"/>
    <property type="evidence" value="ECO:0007669"/>
    <property type="project" value="TreeGrafter"/>
</dbReference>
<dbReference type="FunFam" id="1.20.1560.10:FF:000011">
    <property type="entry name" value="Multidrug ABC transporter ATP-binding protein"/>
    <property type="match status" value="1"/>
</dbReference>
<keyword evidence="5" id="KW-0547">Nucleotide-binding</keyword>
<dbReference type="GO" id="GO:0005886">
    <property type="term" value="C:plasma membrane"/>
    <property type="evidence" value="ECO:0007669"/>
    <property type="project" value="UniProtKB-SubCell"/>
</dbReference>
<evidence type="ECO:0000256" key="6">
    <source>
        <dbReference type="ARBA" id="ARBA00022840"/>
    </source>
</evidence>
<dbReference type="InterPro" id="IPR003439">
    <property type="entry name" value="ABC_transporter-like_ATP-bd"/>
</dbReference>
<evidence type="ECO:0000313" key="12">
    <source>
        <dbReference type="EMBL" id="HIR05240.1"/>
    </source>
</evidence>
<feature type="transmembrane region" description="Helical" evidence="9">
    <location>
        <begin position="21"/>
        <end position="42"/>
    </location>
</feature>
<evidence type="ECO:0000259" key="11">
    <source>
        <dbReference type="PROSITE" id="PS50929"/>
    </source>
</evidence>
<dbReference type="InterPro" id="IPR003593">
    <property type="entry name" value="AAA+_ATPase"/>
</dbReference>
<evidence type="ECO:0000256" key="8">
    <source>
        <dbReference type="ARBA" id="ARBA00023136"/>
    </source>
</evidence>
<dbReference type="PROSITE" id="PS50929">
    <property type="entry name" value="ABC_TM1F"/>
    <property type="match status" value="1"/>
</dbReference>
<feature type="transmembrane region" description="Helical" evidence="9">
    <location>
        <begin position="62"/>
        <end position="84"/>
    </location>
</feature>
<keyword evidence="2" id="KW-0813">Transport</keyword>
<dbReference type="InterPro" id="IPR036640">
    <property type="entry name" value="ABC1_TM_sf"/>
</dbReference>
<reference evidence="12" key="2">
    <citation type="journal article" date="2021" name="PeerJ">
        <title>Extensive microbial diversity within the chicken gut microbiome revealed by metagenomics and culture.</title>
        <authorList>
            <person name="Gilroy R."/>
            <person name="Ravi A."/>
            <person name="Getino M."/>
            <person name="Pursley I."/>
            <person name="Horton D.L."/>
            <person name="Alikhan N.F."/>
            <person name="Baker D."/>
            <person name="Gharbi K."/>
            <person name="Hall N."/>
            <person name="Watson M."/>
            <person name="Adriaenssens E.M."/>
            <person name="Foster-Nyarko E."/>
            <person name="Jarju S."/>
            <person name="Secka A."/>
            <person name="Antonio M."/>
            <person name="Oren A."/>
            <person name="Chaudhuri R.R."/>
            <person name="La Ragione R."/>
            <person name="Hildebrand F."/>
            <person name="Pallen M.J."/>
        </authorList>
    </citation>
    <scope>NUCLEOTIDE SEQUENCE</scope>
    <source>
        <strain evidence="12">CHK180-2868</strain>
    </source>
</reference>
<dbReference type="SUPFAM" id="SSF52540">
    <property type="entry name" value="P-loop containing nucleoside triphosphate hydrolases"/>
    <property type="match status" value="1"/>
</dbReference>
<evidence type="ECO:0000256" key="3">
    <source>
        <dbReference type="ARBA" id="ARBA00022475"/>
    </source>
</evidence>
<evidence type="ECO:0000256" key="1">
    <source>
        <dbReference type="ARBA" id="ARBA00004651"/>
    </source>
</evidence>
<keyword evidence="4 9" id="KW-0812">Transmembrane</keyword>
<dbReference type="PANTHER" id="PTHR43394:SF1">
    <property type="entry name" value="ATP-BINDING CASSETTE SUB-FAMILY B MEMBER 10, MITOCHONDRIAL"/>
    <property type="match status" value="1"/>
</dbReference>
<dbReference type="Pfam" id="PF00005">
    <property type="entry name" value="ABC_tran"/>
    <property type="match status" value="1"/>
</dbReference>
<dbReference type="CDD" id="cd18547">
    <property type="entry name" value="ABC_6TM_Tm288_like"/>
    <property type="match status" value="1"/>
</dbReference>
<dbReference type="InterPro" id="IPR027417">
    <property type="entry name" value="P-loop_NTPase"/>
</dbReference>
<dbReference type="PROSITE" id="PS00211">
    <property type="entry name" value="ABC_TRANSPORTER_1"/>
    <property type="match status" value="1"/>
</dbReference>
<feature type="domain" description="ABC transporter" evidence="10">
    <location>
        <begin position="343"/>
        <end position="577"/>
    </location>
</feature>
<evidence type="ECO:0000256" key="7">
    <source>
        <dbReference type="ARBA" id="ARBA00022989"/>
    </source>
</evidence>
<dbReference type="Gene3D" id="1.20.1560.10">
    <property type="entry name" value="ABC transporter type 1, transmembrane domain"/>
    <property type="match status" value="1"/>
</dbReference>
<dbReference type="Gene3D" id="3.40.50.300">
    <property type="entry name" value="P-loop containing nucleotide triphosphate hydrolases"/>
    <property type="match status" value="1"/>
</dbReference>
<dbReference type="SMART" id="SM00382">
    <property type="entry name" value="AAA"/>
    <property type="match status" value="1"/>
</dbReference>
<evidence type="ECO:0000256" key="4">
    <source>
        <dbReference type="ARBA" id="ARBA00022692"/>
    </source>
</evidence>
<sequence>MKRKATLIRILGYLLRCKGQLFLILGLSLLGNLLSLAGPEISGTAINFISDGAASGQMNMPLISRYCVFLFFLYASSSILSYVVNVSMISLSRKVTYNLRKEMFNRLVTLPVSFFDQNTTGDILSRISYDIDTVNASLANDVVQVLTSSVTIFGSLVMMLSICPVLVLVFAVTIPLALVLATYLTRMVQPMFRARSRAAGELNGFVEEMISGQKTLRVYTQEERVIDEMNVQNKKLVDAYYKTDYYASIMGPSTNAINNLALALISIFGAILYLRGQIDIGGISAFVLYSRKFTGPIRELAEIYGELQSSLAAAERVFRVLDEEPEPADLPGAENLQNVEGQVELSHVNFGYTKDRVILKDFSMKAEKGNLIAIAGPTGAGKTTFINLLMRFYDIQNGKILVDEKDASMITRKSLRLTYSMVLQDTWLFYGTIYENIGYGRPDATREEVIAAAKAAHIHHYIESLPQGYDTLLIDDGANISKGQKQLLTIARALLMKTPMLILDEATSNVDTRTEHQIQAAMRNLMQDKTCFVVAHRLSTIRNADCILVIRDGNVVERGTHEELLALKGFYYEMHQAQYR</sequence>
<dbReference type="InterPro" id="IPR039421">
    <property type="entry name" value="Type_1_exporter"/>
</dbReference>
<keyword evidence="7 9" id="KW-1133">Transmembrane helix</keyword>
<dbReference type="PANTHER" id="PTHR43394">
    <property type="entry name" value="ATP-DEPENDENT PERMEASE MDL1, MITOCHONDRIAL"/>
    <property type="match status" value="1"/>
</dbReference>
<feature type="transmembrane region" description="Helical" evidence="9">
    <location>
        <begin position="256"/>
        <end position="274"/>
    </location>
</feature>
<protein>
    <submittedName>
        <fullName evidence="12">ABC transporter ATP-binding protein</fullName>
    </submittedName>
</protein>
<dbReference type="Pfam" id="PF00664">
    <property type="entry name" value="ABC_membrane"/>
    <property type="match status" value="1"/>
</dbReference>
<reference evidence="12" key="1">
    <citation type="submission" date="2020-10" db="EMBL/GenBank/DDBJ databases">
        <authorList>
            <person name="Gilroy R."/>
        </authorList>
    </citation>
    <scope>NUCLEOTIDE SEQUENCE</scope>
    <source>
        <strain evidence="12">CHK180-2868</strain>
    </source>
</reference>
<dbReference type="InterPro" id="IPR011527">
    <property type="entry name" value="ABC1_TM_dom"/>
</dbReference>
<dbReference type="GO" id="GO:0016887">
    <property type="term" value="F:ATP hydrolysis activity"/>
    <property type="evidence" value="ECO:0007669"/>
    <property type="project" value="InterPro"/>
</dbReference>
<evidence type="ECO:0000256" key="9">
    <source>
        <dbReference type="SAM" id="Phobius"/>
    </source>
</evidence>
<dbReference type="GO" id="GO:0005524">
    <property type="term" value="F:ATP binding"/>
    <property type="evidence" value="ECO:0007669"/>
    <property type="project" value="UniProtKB-KW"/>
</dbReference>
<keyword evidence="3" id="KW-1003">Cell membrane</keyword>
<organism evidence="12 13">
    <name type="scientific">Candidatus Copromonas faecavium</name>
    <name type="common">nom. illeg.</name>
    <dbReference type="NCBI Taxonomy" id="2840740"/>
    <lineage>
        <taxon>Bacteria</taxon>
        <taxon>Bacillati</taxon>
        <taxon>Bacillota</taxon>
        <taxon>Clostridia</taxon>
        <taxon>Lachnospirales</taxon>
        <taxon>Lachnospiraceae</taxon>
        <taxon>Candidatus Copromonas (nom. illeg.)</taxon>
    </lineage>
</organism>
<dbReference type="SUPFAM" id="SSF90123">
    <property type="entry name" value="ABC transporter transmembrane region"/>
    <property type="match status" value="1"/>
</dbReference>
<dbReference type="InterPro" id="IPR017871">
    <property type="entry name" value="ABC_transporter-like_CS"/>
</dbReference>
<keyword evidence="6 12" id="KW-0067">ATP-binding</keyword>
<dbReference type="Proteomes" id="UP000824250">
    <property type="component" value="Unassembled WGS sequence"/>
</dbReference>
<dbReference type="FunFam" id="3.40.50.300:FF:000287">
    <property type="entry name" value="Multidrug ABC transporter ATP-binding protein"/>
    <property type="match status" value="1"/>
</dbReference>
<dbReference type="AlphaFoldDB" id="A0A9D1A4B0"/>
<comment type="caution">
    <text evidence="12">The sequence shown here is derived from an EMBL/GenBank/DDBJ whole genome shotgun (WGS) entry which is preliminary data.</text>
</comment>
<dbReference type="EMBL" id="DVGC01000026">
    <property type="protein sequence ID" value="HIR05240.1"/>
    <property type="molecule type" value="Genomic_DNA"/>
</dbReference>
<name>A0A9D1A4B0_9FIRM</name>
<gene>
    <name evidence="12" type="ORF">IAB28_04665</name>
</gene>
<evidence type="ECO:0000313" key="13">
    <source>
        <dbReference type="Proteomes" id="UP000824250"/>
    </source>
</evidence>
<feature type="domain" description="ABC transmembrane type-1" evidence="11">
    <location>
        <begin position="22"/>
        <end position="309"/>
    </location>
</feature>
<keyword evidence="8 9" id="KW-0472">Membrane</keyword>
<feature type="transmembrane region" description="Helical" evidence="9">
    <location>
        <begin position="156"/>
        <end position="184"/>
    </location>
</feature>
<proteinExistence type="predicted"/>
<accession>A0A9D1A4B0</accession>
<evidence type="ECO:0000256" key="2">
    <source>
        <dbReference type="ARBA" id="ARBA00022448"/>
    </source>
</evidence>
<evidence type="ECO:0000259" key="10">
    <source>
        <dbReference type="PROSITE" id="PS50893"/>
    </source>
</evidence>
<comment type="subcellular location">
    <subcellularLocation>
        <location evidence="1">Cell membrane</location>
        <topology evidence="1">Multi-pass membrane protein</topology>
    </subcellularLocation>
</comment>
<evidence type="ECO:0000256" key="5">
    <source>
        <dbReference type="ARBA" id="ARBA00022741"/>
    </source>
</evidence>
<dbReference type="PROSITE" id="PS50893">
    <property type="entry name" value="ABC_TRANSPORTER_2"/>
    <property type="match status" value="1"/>
</dbReference>